<protein>
    <submittedName>
        <fullName evidence="1">Uncharacterized protein</fullName>
    </submittedName>
</protein>
<dbReference type="AlphaFoldDB" id="A0AAV9KU45"/>
<proteinExistence type="predicted"/>
<organism evidence="1 2">
    <name type="scientific">Solanum pinnatisectum</name>
    <name type="common">tansyleaf nightshade</name>
    <dbReference type="NCBI Taxonomy" id="50273"/>
    <lineage>
        <taxon>Eukaryota</taxon>
        <taxon>Viridiplantae</taxon>
        <taxon>Streptophyta</taxon>
        <taxon>Embryophyta</taxon>
        <taxon>Tracheophyta</taxon>
        <taxon>Spermatophyta</taxon>
        <taxon>Magnoliopsida</taxon>
        <taxon>eudicotyledons</taxon>
        <taxon>Gunneridae</taxon>
        <taxon>Pentapetalae</taxon>
        <taxon>asterids</taxon>
        <taxon>lamiids</taxon>
        <taxon>Solanales</taxon>
        <taxon>Solanaceae</taxon>
        <taxon>Solanoideae</taxon>
        <taxon>Solaneae</taxon>
        <taxon>Solanum</taxon>
    </lineage>
</organism>
<evidence type="ECO:0000313" key="2">
    <source>
        <dbReference type="Proteomes" id="UP001311915"/>
    </source>
</evidence>
<comment type="caution">
    <text evidence="1">The sequence shown here is derived from an EMBL/GenBank/DDBJ whole genome shotgun (WGS) entry which is preliminary data.</text>
</comment>
<keyword evidence="2" id="KW-1185">Reference proteome</keyword>
<dbReference type="PANTHER" id="PTHR36264">
    <property type="entry name" value="SET DOMAIN-CONTAINING PROTEIN"/>
    <property type="match status" value="1"/>
</dbReference>
<dbReference type="PANTHER" id="PTHR36264:SF2">
    <property type="entry name" value="TF-B3 DOMAIN-CONTAINING PROTEIN"/>
    <property type="match status" value="1"/>
</dbReference>
<reference evidence="1 2" key="1">
    <citation type="submission" date="2023-10" db="EMBL/GenBank/DDBJ databases">
        <title>Genome-Wide Identification Analysis in wild type Solanum Pinnatisectum Reveals Some Genes Defensing Phytophthora Infestans.</title>
        <authorList>
            <person name="Sun C."/>
        </authorList>
    </citation>
    <scope>NUCLEOTIDE SEQUENCE [LARGE SCALE GENOMIC DNA]</scope>
    <source>
        <strain evidence="1">LQN</strain>
        <tissue evidence="1">Leaf</tissue>
    </source>
</reference>
<name>A0AAV9KU45_9SOLN</name>
<dbReference type="Proteomes" id="UP001311915">
    <property type="component" value="Unassembled WGS sequence"/>
</dbReference>
<sequence length="82" mass="9318">MAKSVENGYGMPLDVWDVTKENVPKKYEGGSVCLRNLYNDDFSLSCIELFNDCGLGVDDEMRLYWDPRSSSSIFKLLSQVRA</sequence>
<dbReference type="EMBL" id="JAWPEI010000009">
    <property type="protein sequence ID" value="KAK4716473.1"/>
    <property type="molecule type" value="Genomic_DNA"/>
</dbReference>
<gene>
    <name evidence="1" type="ORF">R3W88_014811</name>
</gene>
<evidence type="ECO:0000313" key="1">
    <source>
        <dbReference type="EMBL" id="KAK4716473.1"/>
    </source>
</evidence>
<accession>A0AAV9KU45</accession>